<dbReference type="EC" id="4.6.1.2" evidence="3 12"/>
<evidence type="ECO:0000313" key="19">
    <source>
        <dbReference type="Proteomes" id="UP001642540"/>
    </source>
</evidence>
<evidence type="ECO:0000256" key="7">
    <source>
        <dbReference type="ARBA" id="ARBA00023136"/>
    </source>
</evidence>
<keyword evidence="5" id="KW-0547">Nucleotide-binding</keyword>
<keyword evidence="15" id="KW-0732">Signal</keyword>
<dbReference type="EMBL" id="CAXLJM020000035">
    <property type="protein sequence ID" value="CAL8104389.1"/>
    <property type="molecule type" value="Genomic_DNA"/>
</dbReference>
<keyword evidence="19" id="KW-1185">Reference proteome</keyword>
<evidence type="ECO:0000256" key="14">
    <source>
        <dbReference type="SAM" id="Phobius"/>
    </source>
</evidence>
<dbReference type="Pfam" id="PF00211">
    <property type="entry name" value="Guanylate_cyc"/>
    <property type="match status" value="1"/>
</dbReference>
<evidence type="ECO:0000256" key="3">
    <source>
        <dbReference type="ARBA" id="ARBA00012202"/>
    </source>
</evidence>
<dbReference type="SUPFAM" id="SSF55073">
    <property type="entry name" value="Nucleotide cyclase"/>
    <property type="match status" value="1"/>
</dbReference>
<dbReference type="Pfam" id="PF01094">
    <property type="entry name" value="ANF_receptor"/>
    <property type="match status" value="1"/>
</dbReference>
<evidence type="ECO:0000256" key="9">
    <source>
        <dbReference type="ARBA" id="ARBA00023239"/>
    </source>
</evidence>
<feature type="compositionally biased region" description="Low complexity" evidence="13">
    <location>
        <begin position="475"/>
        <end position="496"/>
    </location>
</feature>
<name>A0ABP1QIE5_9HEXA</name>
<evidence type="ECO:0000256" key="11">
    <source>
        <dbReference type="RuleBase" id="RU000405"/>
    </source>
</evidence>
<accession>A0ABP1QIE5</accession>
<keyword evidence="9 11" id="KW-0456">Lyase</keyword>
<feature type="region of interest" description="Disordered" evidence="13">
    <location>
        <begin position="1076"/>
        <end position="1100"/>
    </location>
</feature>
<dbReference type="PROSITE" id="PS50125">
    <property type="entry name" value="GUANYLATE_CYCLASE_2"/>
    <property type="match status" value="1"/>
</dbReference>
<evidence type="ECO:0000256" key="10">
    <source>
        <dbReference type="ARBA" id="ARBA00023293"/>
    </source>
</evidence>
<dbReference type="Gene3D" id="6.10.250.780">
    <property type="match status" value="1"/>
</dbReference>
<reference evidence="18 19" key="1">
    <citation type="submission" date="2024-08" db="EMBL/GenBank/DDBJ databases">
        <authorList>
            <person name="Cucini C."/>
            <person name="Frati F."/>
        </authorList>
    </citation>
    <scope>NUCLEOTIDE SEQUENCE [LARGE SCALE GENOMIC DNA]</scope>
</reference>
<dbReference type="InterPro" id="IPR011009">
    <property type="entry name" value="Kinase-like_dom_sf"/>
</dbReference>
<dbReference type="PROSITE" id="PS50011">
    <property type="entry name" value="PROTEIN_KINASE_DOM"/>
    <property type="match status" value="1"/>
</dbReference>
<dbReference type="Gene3D" id="3.30.70.1230">
    <property type="entry name" value="Nucleotide cyclase"/>
    <property type="match status" value="1"/>
</dbReference>
<feature type="chain" id="PRO_5045667692" description="Guanylate cyclase" evidence="15">
    <location>
        <begin position="20"/>
        <end position="1408"/>
    </location>
</feature>
<dbReference type="SUPFAM" id="SSF53822">
    <property type="entry name" value="Periplasmic binding protein-like I"/>
    <property type="match status" value="2"/>
</dbReference>
<evidence type="ECO:0000256" key="13">
    <source>
        <dbReference type="SAM" id="MobiDB-lite"/>
    </source>
</evidence>
<dbReference type="PANTHER" id="PTHR11920">
    <property type="entry name" value="GUANYLYL CYCLASE"/>
    <property type="match status" value="1"/>
</dbReference>
<gene>
    <name evidence="18" type="ORF">ODALV1_LOCUS11742</name>
</gene>
<feature type="region of interest" description="Disordered" evidence="13">
    <location>
        <begin position="933"/>
        <end position="965"/>
    </location>
</feature>
<evidence type="ECO:0000256" key="4">
    <source>
        <dbReference type="ARBA" id="ARBA00022692"/>
    </source>
</evidence>
<feature type="domain" description="Guanylate cyclase" evidence="17">
    <location>
        <begin position="1208"/>
        <end position="1339"/>
    </location>
</feature>
<organism evidence="18 19">
    <name type="scientific">Orchesella dallaii</name>
    <dbReference type="NCBI Taxonomy" id="48710"/>
    <lineage>
        <taxon>Eukaryota</taxon>
        <taxon>Metazoa</taxon>
        <taxon>Ecdysozoa</taxon>
        <taxon>Arthropoda</taxon>
        <taxon>Hexapoda</taxon>
        <taxon>Collembola</taxon>
        <taxon>Entomobryomorpha</taxon>
        <taxon>Entomobryoidea</taxon>
        <taxon>Orchesellidae</taxon>
        <taxon>Orchesellinae</taxon>
        <taxon>Orchesella</taxon>
    </lineage>
</organism>
<evidence type="ECO:0000259" key="17">
    <source>
        <dbReference type="PROSITE" id="PS50125"/>
    </source>
</evidence>
<protein>
    <recommendedName>
        <fullName evidence="3 12">Guanylate cyclase</fullName>
        <ecNumber evidence="3 12">4.6.1.2</ecNumber>
    </recommendedName>
</protein>
<keyword evidence="10 12" id="KW-0141">cGMP biosynthesis</keyword>
<evidence type="ECO:0000256" key="15">
    <source>
        <dbReference type="SAM" id="SignalP"/>
    </source>
</evidence>
<comment type="similarity">
    <text evidence="11">Belongs to the adenylyl cyclase class-4/guanylyl cyclase family.</text>
</comment>
<comment type="caution">
    <text evidence="18">The sequence shown here is derived from an EMBL/GenBank/DDBJ whole genome shotgun (WGS) entry which is preliminary data.</text>
</comment>
<evidence type="ECO:0000256" key="1">
    <source>
        <dbReference type="ARBA" id="ARBA00001436"/>
    </source>
</evidence>
<evidence type="ECO:0000259" key="16">
    <source>
        <dbReference type="PROSITE" id="PS50011"/>
    </source>
</evidence>
<evidence type="ECO:0000256" key="5">
    <source>
        <dbReference type="ARBA" id="ARBA00022741"/>
    </source>
</evidence>
<dbReference type="InterPro" id="IPR001828">
    <property type="entry name" value="ANF_lig-bd_rcpt"/>
</dbReference>
<evidence type="ECO:0000256" key="12">
    <source>
        <dbReference type="RuleBase" id="RU003431"/>
    </source>
</evidence>
<dbReference type="Gene3D" id="3.40.50.2300">
    <property type="match status" value="2"/>
</dbReference>
<dbReference type="Gene3D" id="1.10.510.10">
    <property type="entry name" value="Transferase(Phosphotransferase) domain 1"/>
    <property type="match status" value="2"/>
</dbReference>
<feature type="domain" description="Protein kinase" evidence="16">
    <location>
        <begin position="729"/>
        <end position="1140"/>
    </location>
</feature>
<dbReference type="SUPFAM" id="SSF56112">
    <property type="entry name" value="Protein kinase-like (PK-like)"/>
    <property type="match status" value="1"/>
</dbReference>
<comment type="catalytic activity">
    <reaction evidence="1 12">
        <text>GTP = 3',5'-cyclic GMP + diphosphate</text>
        <dbReference type="Rhea" id="RHEA:13665"/>
        <dbReference type="ChEBI" id="CHEBI:33019"/>
        <dbReference type="ChEBI" id="CHEBI:37565"/>
        <dbReference type="ChEBI" id="CHEBI:57746"/>
        <dbReference type="EC" id="4.6.1.2"/>
    </reaction>
</comment>
<evidence type="ECO:0000256" key="2">
    <source>
        <dbReference type="ARBA" id="ARBA00004479"/>
    </source>
</evidence>
<keyword evidence="7 14" id="KW-0472">Membrane</keyword>
<dbReference type="InterPro" id="IPR050401">
    <property type="entry name" value="Cyclic_nucleotide_synthase"/>
</dbReference>
<sequence length="1408" mass="156871">MMIHLLMFLALVMVPENGANLKRYFLHGDGSINSSSNSKSNSIFNSSPTGHNFKPDPHWNGTYIKILGGHHFHSSTSTLSFGGSGSTKQNKQVPLVIDIKMGFMIGSARKPKDEEYSRPGLTIAGGLTYALYHLQQSKFFGEMSHPVNINFLLSVAETYGDEDTSLWQVAQLWKQQNVSVIIGPQETCLHEARLASSLNIPMISYFCSDEATSDKQHFPTFSRSRPPDAAISRAVASLVLNYGWCDSLTVIYSDSTDDQRFKRVAKSLSLLFQERGVSTHPEISYRGPYHHGYGDNPFDGIVAKTKDTTRIYIIISEYFEHLGLVLALKKKGLLESGEYLVIGVSMDDFKTDKWNPGRYFGGLLSEQNEKEAPYAFRSYLGIVASAPKNFTEFSRRVNHFMEMEPFHFPNPISGLGYKNIRIEAAYLYDAVMLYANVIRDMLQEYFWSVFSTSSPIPSPFLRGGGNEANNKLLYSSSSSSQRSGVQGGRQQQQQQRLIPQGTKLKLAIRHRRDHVSVLTAAPQSLASGVGAAGGVEYGNTVSGATSSGSTSFGGGSGSFSVSENGRQELLDGRKILEKIRDGREVSRRLRNIRYQSATGHETKMDENGDAEGNFTLVALKNRSNEFGLYPVGFFMRSTAQLPELTLTDTIDWVAGGPPVSQPECGFHGEKCESDGFLLWVFGTGLLSIGFLTSAMYLIYRHWRISRDMDALLWRIDKKDIEWETGYLFPSRGRLIGCGGLSTGSQASLARFSTTFAPLVSYRERIFAAKALNLCHLDTALKHQLKMLREIRHENLNAFIGACVFDEGLLLVYEYCSRGSIKDILENGDLKLDDMFVSSLVGDLLRGLSYLHDSSPFRYHGNLKPTNCLIDSRWNLKLSDFGLKPYEYKLRRTTDLIVPPTCNLVTSTGGIGTSTSIRTSGDGSEDIQVEERAPLPHPHQGAGLPNNSSSGTGRASQSFTSSFHGPHVSQVTSPYLAPEYPLFIKPQPQKNCVEGLRKGDIYSLGIILWELIRRESLASYLGLKDEKEVRERICHGITIPFQTSSKLSSVNLQVDPDELFWPATLLTIELQFGEDKKGATQGQQLPQSQQANGKSNNHSGHGINHFDQIRECLKDCLSHEPEMRPDIKAVRMRLRPLHKGMRSNIFDIMIGLMEKYANNLEILVDERTKQLSEEKRKTDSLLYELIPASVAEELKEGLRVPAQNYDCVSIYFSDIVGFTSMSAQSTPLQVVEFLNDLYTCFDSIIESYDVYKVETIGDAYMVASGLPEVRLGNSHAVEVANMALKLLQAVTNFHIRHRPSETLKLRIGIHSGPVCAGVVGLKRPRYCLFGDTVNTASRMESTGQPLRIHCSETFAKLIQNDPNPQFEMEERGLIDVKGKGDMMTYWLLGKRASFITAHVRRSTTTESTG</sequence>
<dbReference type="InterPro" id="IPR029787">
    <property type="entry name" value="Nucleotide_cyclase"/>
</dbReference>
<feature type="region of interest" description="Disordered" evidence="13">
    <location>
        <begin position="471"/>
        <end position="499"/>
    </location>
</feature>
<feature type="transmembrane region" description="Helical" evidence="14">
    <location>
        <begin position="676"/>
        <end position="699"/>
    </location>
</feature>
<evidence type="ECO:0000313" key="18">
    <source>
        <dbReference type="EMBL" id="CAL8104389.1"/>
    </source>
</evidence>
<comment type="subcellular location">
    <subcellularLocation>
        <location evidence="2">Membrane</location>
        <topology evidence="2">Single-pass type I membrane protein</topology>
    </subcellularLocation>
</comment>
<dbReference type="Proteomes" id="UP001642540">
    <property type="component" value="Unassembled WGS sequence"/>
</dbReference>
<keyword evidence="6 14" id="KW-1133">Transmembrane helix</keyword>
<feature type="signal peptide" evidence="15">
    <location>
        <begin position="1"/>
        <end position="19"/>
    </location>
</feature>
<evidence type="ECO:0000256" key="6">
    <source>
        <dbReference type="ARBA" id="ARBA00022989"/>
    </source>
</evidence>
<dbReference type="InterPro" id="IPR028082">
    <property type="entry name" value="Peripla_BP_I"/>
</dbReference>
<dbReference type="PROSITE" id="PS00452">
    <property type="entry name" value="GUANYLATE_CYCLASE_1"/>
    <property type="match status" value="1"/>
</dbReference>
<feature type="compositionally biased region" description="Polar residues" evidence="13">
    <location>
        <begin position="944"/>
        <end position="965"/>
    </location>
</feature>
<evidence type="ECO:0000256" key="8">
    <source>
        <dbReference type="ARBA" id="ARBA00023180"/>
    </source>
</evidence>
<dbReference type="CDD" id="cd07302">
    <property type="entry name" value="CHD"/>
    <property type="match status" value="1"/>
</dbReference>
<dbReference type="InterPro" id="IPR001054">
    <property type="entry name" value="A/G_cyclase"/>
</dbReference>
<dbReference type="PANTHER" id="PTHR11920:SF335">
    <property type="entry name" value="GUANYLATE CYCLASE"/>
    <property type="match status" value="1"/>
</dbReference>
<dbReference type="InterPro" id="IPR000719">
    <property type="entry name" value="Prot_kinase_dom"/>
</dbReference>
<dbReference type="Pfam" id="PF00069">
    <property type="entry name" value="Pkinase"/>
    <property type="match status" value="1"/>
</dbReference>
<keyword evidence="4 14" id="KW-0812">Transmembrane</keyword>
<feature type="transmembrane region" description="Helical" evidence="14">
    <location>
        <begin position="795"/>
        <end position="812"/>
    </location>
</feature>
<feature type="compositionally biased region" description="Polar residues" evidence="13">
    <location>
        <begin position="1079"/>
        <end position="1098"/>
    </location>
</feature>
<proteinExistence type="inferred from homology"/>
<feature type="region of interest" description="Disordered" evidence="13">
    <location>
        <begin position="544"/>
        <end position="564"/>
    </location>
</feature>
<dbReference type="InterPro" id="IPR018297">
    <property type="entry name" value="A/G_cyclase_CS"/>
</dbReference>
<dbReference type="SMART" id="SM00044">
    <property type="entry name" value="CYCc"/>
    <property type="match status" value="1"/>
</dbReference>
<keyword evidence="8" id="KW-0325">Glycoprotein</keyword>